<evidence type="ECO:0000256" key="4">
    <source>
        <dbReference type="ARBA" id="ARBA00022690"/>
    </source>
</evidence>
<comment type="similarity">
    <text evidence="2">Belongs to the cystatin family.</text>
</comment>
<dbReference type="GeneTree" id="ENSGT00940000155717"/>
<keyword evidence="6" id="KW-0391">Immunity</keyword>
<dbReference type="PANTHER" id="PTHR11414">
    <property type="entry name" value="CYSTATIN FAMILY MEMBER"/>
    <property type="match status" value="1"/>
</dbReference>
<comment type="subcellular location">
    <subcellularLocation>
        <location evidence="1">Cytoplasm</location>
    </subcellularLocation>
</comment>
<evidence type="ECO:0000256" key="6">
    <source>
        <dbReference type="ARBA" id="ARBA00022859"/>
    </source>
</evidence>
<accession>A0A669CZU1</accession>
<dbReference type="InterPro" id="IPR001713">
    <property type="entry name" value="Prot_inh_stefin"/>
</dbReference>
<dbReference type="InterPro" id="IPR046350">
    <property type="entry name" value="Cystatin_sf"/>
</dbReference>
<dbReference type="InterPro" id="IPR000010">
    <property type="entry name" value="Cystatin_dom"/>
</dbReference>
<evidence type="ECO:0000313" key="11">
    <source>
        <dbReference type="Proteomes" id="UP000005207"/>
    </source>
</evidence>
<organism evidence="10 11">
    <name type="scientific">Oreochromis niloticus</name>
    <name type="common">Nile tilapia</name>
    <name type="synonym">Tilapia nilotica</name>
    <dbReference type="NCBI Taxonomy" id="8128"/>
    <lineage>
        <taxon>Eukaryota</taxon>
        <taxon>Metazoa</taxon>
        <taxon>Chordata</taxon>
        <taxon>Craniata</taxon>
        <taxon>Vertebrata</taxon>
        <taxon>Euteleostomi</taxon>
        <taxon>Actinopterygii</taxon>
        <taxon>Neopterygii</taxon>
        <taxon>Teleostei</taxon>
        <taxon>Neoteleostei</taxon>
        <taxon>Acanthomorphata</taxon>
        <taxon>Ovalentaria</taxon>
        <taxon>Cichlomorphae</taxon>
        <taxon>Cichliformes</taxon>
        <taxon>Cichlidae</taxon>
        <taxon>African cichlids</taxon>
        <taxon>Pseudocrenilabrinae</taxon>
        <taxon>Oreochromini</taxon>
        <taxon>Oreochromis</taxon>
    </lineage>
</organism>
<evidence type="ECO:0000256" key="1">
    <source>
        <dbReference type="ARBA" id="ARBA00004496"/>
    </source>
</evidence>
<keyword evidence="5" id="KW-0789">Thiol protease inhibitor</keyword>
<reference evidence="10" key="3">
    <citation type="submission" date="2025-09" db="UniProtKB">
        <authorList>
            <consortium name="Ensembl"/>
        </authorList>
    </citation>
    <scope>IDENTIFICATION</scope>
</reference>
<dbReference type="GO" id="GO:0071220">
    <property type="term" value="P:cellular response to bacterial lipoprotein"/>
    <property type="evidence" value="ECO:0007669"/>
    <property type="project" value="UniProtKB-ARBA"/>
</dbReference>
<evidence type="ECO:0000256" key="7">
    <source>
        <dbReference type="ARBA" id="ARBA00040677"/>
    </source>
</evidence>
<dbReference type="Pfam" id="PF00031">
    <property type="entry name" value="Cystatin"/>
    <property type="match status" value="1"/>
</dbReference>
<dbReference type="CDD" id="cd00042">
    <property type="entry name" value="CY"/>
    <property type="match status" value="1"/>
</dbReference>
<evidence type="ECO:0000256" key="2">
    <source>
        <dbReference type="ARBA" id="ARBA00009403"/>
    </source>
</evidence>
<sequence>MSDVICGGWSKTKKADEQTQKICENVKNQVEKEPQKNYAEFHAVEYRSQVVAGINYLIKVHAGGTSYLHLLVWRKLPFEGGNAVLTRVQEHHHKDDPLLPF</sequence>
<keyword evidence="3" id="KW-0963">Cytoplasm</keyword>
<dbReference type="SMART" id="SM00043">
    <property type="entry name" value="CY"/>
    <property type="match status" value="1"/>
</dbReference>
<keyword evidence="11" id="KW-1185">Reference proteome</keyword>
<name>A0A669CZU1_ORENI</name>
<keyword evidence="4" id="KW-0646">Protease inhibitor</keyword>
<dbReference type="GO" id="GO:0004869">
    <property type="term" value="F:cysteine-type endopeptidase inhibitor activity"/>
    <property type="evidence" value="ECO:0007669"/>
    <property type="project" value="UniProtKB-KW"/>
</dbReference>
<reference evidence="10" key="2">
    <citation type="submission" date="2025-08" db="UniProtKB">
        <authorList>
            <consortium name="Ensembl"/>
        </authorList>
    </citation>
    <scope>IDENTIFICATION</scope>
</reference>
<protein>
    <recommendedName>
        <fullName evidence="7">Cystatin-B</fullName>
    </recommendedName>
    <alternativeName>
        <fullName evidence="8">Stefin-B</fullName>
    </alternativeName>
</protein>
<dbReference type="FunFam" id="3.10.450.10:FF:000001">
    <property type="entry name" value="Cystatin-A"/>
    <property type="match status" value="1"/>
</dbReference>
<evidence type="ECO:0000256" key="5">
    <source>
        <dbReference type="ARBA" id="ARBA00022704"/>
    </source>
</evidence>
<dbReference type="GO" id="GO:0005829">
    <property type="term" value="C:cytosol"/>
    <property type="evidence" value="ECO:0007669"/>
    <property type="project" value="TreeGrafter"/>
</dbReference>
<evidence type="ECO:0000313" key="10">
    <source>
        <dbReference type="Ensembl" id="ENSONIP00000051670.1"/>
    </source>
</evidence>
<feature type="domain" description="Cystatin" evidence="9">
    <location>
        <begin position="4"/>
        <end position="101"/>
    </location>
</feature>
<dbReference type="SUPFAM" id="SSF54403">
    <property type="entry name" value="Cystatin/monellin"/>
    <property type="match status" value="1"/>
</dbReference>
<dbReference type="InParanoid" id="A0A669CZU1"/>
<reference evidence="11" key="1">
    <citation type="submission" date="2012-01" db="EMBL/GenBank/DDBJ databases">
        <title>The Genome Sequence of Oreochromis niloticus (Nile Tilapia).</title>
        <authorList>
            <consortium name="Broad Institute Genome Assembly Team"/>
            <consortium name="Broad Institute Sequencing Platform"/>
            <person name="Di Palma F."/>
            <person name="Johnson J."/>
            <person name="Lander E.S."/>
            <person name="Lindblad-Toh K."/>
        </authorList>
    </citation>
    <scope>NUCLEOTIDE SEQUENCE [LARGE SCALE GENOMIC DNA]</scope>
</reference>
<evidence type="ECO:0000256" key="8">
    <source>
        <dbReference type="ARBA" id="ARBA00041437"/>
    </source>
</evidence>
<dbReference type="AlphaFoldDB" id="A0A669CZU1"/>
<dbReference type="Proteomes" id="UP000005207">
    <property type="component" value="Linkage group LG9"/>
</dbReference>
<dbReference type="InterPro" id="IPR018073">
    <property type="entry name" value="Prot_inh_cystat_CS"/>
</dbReference>
<dbReference type="GO" id="GO:0002376">
    <property type="term" value="P:immune system process"/>
    <property type="evidence" value="ECO:0007669"/>
    <property type="project" value="UniProtKB-KW"/>
</dbReference>
<dbReference type="Ensembl" id="ENSONIT00000061739.1">
    <property type="protein sequence ID" value="ENSONIP00000051670.1"/>
    <property type="gene ID" value="ENSONIG00000005767.2"/>
</dbReference>
<dbReference type="OMA" id="IKMDVGC"/>
<dbReference type="Gene3D" id="3.10.450.10">
    <property type="match status" value="1"/>
</dbReference>
<dbReference type="PROSITE" id="PS00287">
    <property type="entry name" value="CYSTATIN"/>
    <property type="match status" value="1"/>
</dbReference>
<dbReference type="PANTHER" id="PTHR11414:SF21">
    <property type="entry name" value="CYSTATIN 14A, TANDEM DUPLICATE 1-RELATED"/>
    <property type="match status" value="1"/>
</dbReference>
<evidence type="ECO:0000259" key="9">
    <source>
        <dbReference type="SMART" id="SM00043"/>
    </source>
</evidence>
<dbReference type="PRINTS" id="PR00295">
    <property type="entry name" value="STEFINA"/>
</dbReference>
<gene>
    <name evidence="10" type="primary">CSTA</name>
    <name evidence="10" type="synonym">csta</name>
</gene>
<proteinExistence type="inferred from homology"/>
<evidence type="ECO:0000256" key="3">
    <source>
        <dbReference type="ARBA" id="ARBA00022490"/>
    </source>
</evidence>